<dbReference type="PANTHER" id="PTHR30399:SF1">
    <property type="entry name" value="UTP PYROPHOSPHATASE"/>
    <property type="match status" value="1"/>
</dbReference>
<protein>
    <submittedName>
        <fullName evidence="2">Zinc metalloprotease</fullName>
        <ecNumber evidence="2">3.4.24.-</ecNumber>
    </submittedName>
</protein>
<evidence type="ECO:0000259" key="1">
    <source>
        <dbReference type="Pfam" id="PF01863"/>
    </source>
</evidence>
<gene>
    <name evidence="2" type="ORF">GbCGDNIH9_2045</name>
</gene>
<dbReference type="EMBL" id="CP018191">
    <property type="protein sequence ID" value="APH55363.1"/>
    <property type="molecule type" value="Genomic_DNA"/>
</dbReference>
<dbReference type="InterPro" id="IPR053136">
    <property type="entry name" value="UTP_pyrophosphatase-like"/>
</dbReference>
<dbReference type="PANTHER" id="PTHR30399">
    <property type="entry name" value="UNCHARACTERIZED PROTEIN YGJP"/>
    <property type="match status" value="1"/>
</dbReference>
<evidence type="ECO:0000313" key="2">
    <source>
        <dbReference type="EMBL" id="APH55363.1"/>
    </source>
</evidence>
<dbReference type="Pfam" id="PF01863">
    <property type="entry name" value="YgjP-like"/>
    <property type="match status" value="1"/>
</dbReference>
<name>A0AAC9KDE0_9PROT</name>
<keyword evidence="2" id="KW-0378">Hydrolase</keyword>
<dbReference type="AlphaFoldDB" id="A0AAC9KDE0"/>
<organism evidence="2 3">
    <name type="scientific">Granulibacter bethesdensis</name>
    <dbReference type="NCBI Taxonomy" id="364410"/>
    <lineage>
        <taxon>Bacteria</taxon>
        <taxon>Pseudomonadati</taxon>
        <taxon>Pseudomonadota</taxon>
        <taxon>Alphaproteobacteria</taxon>
        <taxon>Acetobacterales</taxon>
        <taxon>Acetobacteraceae</taxon>
        <taxon>Granulibacter</taxon>
    </lineage>
</organism>
<dbReference type="EC" id="3.4.24.-" evidence="2"/>
<dbReference type="RefSeq" id="WP_081368973.1">
    <property type="nucleotide sequence ID" value="NZ_CP018191.1"/>
</dbReference>
<accession>A0AAC9KDE0</accession>
<evidence type="ECO:0000313" key="3">
    <source>
        <dbReference type="Proteomes" id="UP000182373"/>
    </source>
</evidence>
<dbReference type="InterPro" id="IPR002725">
    <property type="entry name" value="YgjP-like_metallopeptidase"/>
</dbReference>
<keyword evidence="2" id="KW-0645">Protease</keyword>
<feature type="domain" description="YgjP-like metallopeptidase" evidence="1">
    <location>
        <begin position="50"/>
        <end position="247"/>
    </location>
</feature>
<proteinExistence type="predicted"/>
<dbReference type="Proteomes" id="UP000182373">
    <property type="component" value="Chromosome"/>
</dbReference>
<dbReference type="CDD" id="cd07344">
    <property type="entry name" value="M48_yhfN_like"/>
    <property type="match status" value="1"/>
</dbReference>
<keyword evidence="2" id="KW-0482">Metalloprotease</keyword>
<dbReference type="GO" id="GO:0008237">
    <property type="term" value="F:metallopeptidase activity"/>
    <property type="evidence" value="ECO:0007669"/>
    <property type="project" value="UniProtKB-KW"/>
</dbReference>
<dbReference type="Gene3D" id="3.30.2010.10">
    <property type="entry name" value="Metalloproteases ('zincins'), catalytic domain"/>
    <property type="match status" value="1"/>
</dbReference>
<sequence length="258" mass="28653">MKLPLFRAKPAGPVATPERLDASSAAIVVTETLPGGLPVPVLWRRNARARRISLRIDARRGHAVLTLPGRVGRKAGLELLYRHAEWVEEKLAMLPPPLLFQDGATIPFDGREVVICHDGQARGVVRLEGETLHVSGDPAFLKRRVQDWLRREAQKRFSTLTLAKAASAGLKPRRVSIKDTVSRWGSCAPDGSIAYSWRLIMAPPYVQDYVAGHETAHLKHMNHSADFWALCIQLTPYRAQATAWLRQEGGRLMRVGVG</sequence>
<reference evidence="3" key="1">
    <citation type="submission" date="2016-11" db="EMBL/GenBank/DDBJ databases">
        <title>Comparative genomic and phenotypic analysis of Granulibacter bethesdensis clinical isolates from patients with chronic granulomatous disease.</title>
        <authorList>
            <person name="Zarember K.A."/>
            <person name="Porcella S.F."/>
            <person name="Chu J."/>
            <person name="Ding L."/>
            <person name="Dahlstrom E."/>
            <person name="Barbian K."/>
            <person name="Martens C."/>
            <person name="Sykora L."/>
            <person name="Kramer S."/>
            <person name="Pettinato A.M."/>
            <person name="Hong H."/>
            <person name="Wald G."/>
            <person name="Berg L.J."/>
            <person name="Rogge L.S."/>
            <person name="Greenberg D.E."/>
            <person name="Falcone E.L."/>
            <person name="Neves J.F."/>
            <person name="Simoes M.J."/>
            <person name="Casal M."/>
            <person name="Rodriguez-Lopez F.C."/>
            <person name="Zelazny A."/>
            <person name="Gallin J.I."/>
            <person name="Holland S.M."/>
        </authorList>
    </citation>
    <scope>NUCLEOTIDE SEQUENCE [LARGE SCALE GENOMIC DNA]</scope>
    <source>
        <strain evidence="3">NIH9.1</strain>
    </source>
</reference>